<evidence type="ECO:0000313" key="4">
    <source>
        <dbReference type="Proteomes" id="UP000035034"/>
    </source>
</evidence>
<dbReference type="InterPro" id="IPR010610">
    <property type="entry name" value="EryCIII-like_C"/>
</dbReference>
<dbReference type="GO" id="GO:0016758">
    <property type="term" value="F:hexosyltransferase activity"/>
    <property type="evidence" value="ECO:0007669"/>
    <property type="project" value="InterPro"/>
</dbReference>
<dbReference type="EMBL" id="BAEH01000021">
    <property type="protein sequence ID" value="GAB17188.1"/>
    <property type="molecule type" value="Genomic_DNA"/>
</dbReference>
<dbReference type="FunFam" id="3.40.50.2000:FF:000009">
    <property type="entry name" value="Sterol 3-beta-glucosyltransferase UGT80A2"/>
    <property type="match status" value="1"/>
</dbReference>
<comment type="caution">
    <text evidence="3">The sequence shown here is derived from an EMBL/GenBank/DDBJ whole genome shotgun (WGS) entry which is preliminary data.</text>
</comment>
<dbReference type="STRING" id="1077974.GOEFS_021_00150"/>
<proteinExistence type="predicted"/>
<feature type="domain" description="Erythromycin biosynthesis protein CIII-like C-terminal" evidence="2">
    <location>
        <begin position="308"/>
        <end position="401"/>
    </location>
</feature>
<organism evidence="3 4">
    <name type="scientific">Gordonia effusa NBRC 100432</name>
    <dbReference type="NCBI Taxonomy" id="1077974"/>
    <lineage>
        <taxon>Bacteria</taxon>
        <taxon>Bacillati</taxon>
        <taxon>Actinomycetota</taxon>
        <taxon>Actinomycetes</taxon>
        <taxon>Mycobacteriales</taxon>
        <taxon>Gordoniaceae</taxon>
        <taxon>Gordonia</taxon>
    </lineage>
</organism>
<dbReference type="PANTHER" id="PTHR48050:SF13">
    <property type="entry name" value="STEROL 3-BETA-GLUCOSYLTRANSFERASE UGT80A2"/>
    <property type="match status" value="1"/>
</dbReference>
<evidence type="ECO:0000259" key="1">
    <source>
        <dbReference type="Pfam" id="PF03033"/>
    </source>
</evidence>
<dbReference type="Gene3D" id="3.40.50.2000">
    <property type="entry name" value="Glycogen Phosphorylase B"/>
    <property type="match status" value="2"/>
</dbReference>
<dbReference type="PANTHER" id="PTHR48050">
    <property type="entry name" value="STEROL 3-BETA-GLUCOSYLTRANSFERASE"/>
    <property type="match status" value="1"/>
</dbReference>
<dbReference type="Proteomes" id="UP000035034">
    <property type="component" value="Unassembled WGS sequence"/>
</dbReference>
<dbReference type="AlphaFoldDB" id="H0QWI7"/>
<dbReference type="Pfam" id="PF03033">
    <property type="entry name" value="Glyco_transf_28"/>
    <property type="match status" value="1"/>
</dbReference>
<keyword evidence="3" id="KW-0808">Transferase</keyword>
<dbReference type="OrthoDB" id="3253247at2"/>
<dbReference type="GO" id="GO:0033072">
    <property type="term" value="P:vancomycin biosynthetic process"/>
    <property type="evidence" value="ECO:0007669"/>
    <property type="project" value="UniProtKB-ARBA"/>
</dbReference>
<accession>H0QWI7</accession>
<dbReference type="InterPro" id="IPR002213">
    <property type="entry name" value="UDP_glucos_trans"/>
</dbReference>
<dbReference type="CDD" id="cd03784">
    <property type="entry name" value="GT1_Gtf-like"/>
    <property type="match status" value="1"/>
</dbReference>
<dbReference type="InterPro" id="IPR050426">
    <property type="entry name" value="Glycosyltransferase_28"/>
</dbReference>
<gene>
    <name evidence="3" type="ORF">GOEFS_021_00150</name>
</gene>
<dbReference type="GO" id="GO:0005975">
    <property type="term" value="P:carbohydrate metabolic process"/>
    <property type="evidence" value="ECO:0007669"/>
    <property type="project" value="InterPro"/>
</dbReference>
<evidence type="ECO:0000259" key="2">
    <source>
        <dbReference type="Pfam" id="PF06722"/>
    </source>
</evidence>
<evidence type="ECO:0000313" key="3">
    <source>
        <dbReference type="EMBL" id="GAB17188.1"/>
    </source>
</evidence>
<feature type="domain" description="Glycosyltransferase family 28 N-terminal" evidence="1">
    <location>
        <begin position="4"/>
        <end position="56"/>
    </location>
</feature>
<dbReference type="Pfam" id="PF06722">
    <property type="entry name" value="EryCIII-like_C"/>
    <property type="match status" value="1"/>
</dbReference>
<sequence length="475" mass="52273">MKVCILAMGSRGDVQPTIAIGLALRGRGHDVTIAAMGDPLVKLIRSAGLDAHRLNDIVPDYDDDYREVIHLPMERMRAYGRFLLRNIATISREIETVCKSADVVLTHSDAIDFALPITRRTSAPIISYRFFPGTTNSVYPMTQYTPAGLTSHVLSRAPKMVKRATWTLGDSFTWMHVRAAVNYHRASVGEVPYRSRRAKNRDAHEIVDLQLYDPSLTPDLVPEFSRTRPMLGFLEVPSDAWRREGEQTRTDAELMRWLQAGDKPIYWGFGSMRITDPDGKARVFAQVCKERGRRGLIVAGWSDLRSVDLGDHIRVVDEVVHAEVLPHCSAAVHHGGAGTTAASLRAGLPTLICPVLADQPFWGARVADLGVGACLPMRNITSERLHAIFDMLLEPATKRRAERISSLIDIGQIPARRAALIVESIAEDHGVKLNPSLVQGISEPASVDFAVSAPATGDFAVPVQSRTSPLEAMEV</sequence>
<dbReference type="InterPro" id="IPR004276">
    <property type="entry name" value="GlycoTrans_28_N"/>
</dbReference>
<name>H0QWI7_9ACTN</name>
<dbReference type="eggNOG" id="COG1819">
    <property type="taxonomic scope" value="Bacteria"/>
</dbReference>
<protein>
    <submittedName>
        <fullName evidence="3">Putative glycosyltransferase</fullName>
    </submittedName>
</protein>
<dbReference type="RefSeq" id="WP_007316526.1">
    <property type="nucleotide sequence ID" value="NZ_BAEH01000021.1"/>
</dbReference>
<dbReference type="SUPFAM" id="SSF53756">
    <property type="entry name" value="UDP-Glycosyltransferase/glycogen phosphorylase"/>
    <property type="match status" value="1"/>
</dbReference>
<reference evidence="3 4" key="1">
    <citation type="submission" date="2011-12" db="EMBL/GenBank/DDBJ databases">
        <title>Whole genome shotgun sequence of Gordonia effusa NBRC 100432.</title>
        <authorList>
            <person name="Yoshida I."/>
            <person name="Takarada H."/>
            <person name="Hosoyama A."/>
            <person name="Tsuchikane K."/>
            <person name="Katsumata H."/>
            <person name="Yamazaki S."/>
            <person name="Fujita N."/>
        </authorList>
    </citation>
    <scope>NUCLEOTIDE SEQUENCE [LARGE SCALE GENOMIC DNA]</scope>
    <source>
        <strain evidence="3 4">NBRC 100432</strain>
    </source>
</reference>
<dbReference type="GO" id="GO:0008194">
    <property type="term" value="F:UDP-glycosyltransferase activity"/>
    <property type="evidence" value="ECO:0007669"/>
    <property type="project" value="InterPro"/>
</dbReference>
<keyword evidence="4" id="KW-1185">Reference proteome</keyword>